<evidence type="ECO:0000313" key="1">
    <source>
        <dbReference type="EMBL" id="KAF6040360.1"/>
    </source>
</evidence>
<name>A0A7J7KQ89_BUGNE</name>
<comment type="caution">
    <text evidence="1">The sequence shown here is derived from an EMBL/GenBank/DDBJ whole genome shotgun (WGS) entry which is preliminary data.</text>
</comment>
<proteinExistence type="predicted"/>
<evidence type="ECO:0000313" key="2">
    <source>
        <dbReference type="Proteomes" id="UP000593567"/>
    </source>
</evidence>
<protein>
    <submittedName>
        <fullName evidence="1">Uncharacterized protein</fullName>
    </submittedName>
</protein>
<gene>
    <name evidence="1" type="ORF">EB796_001336</name>
</gene>
<dbReference type="AlphaFoldDB" id="A0A7J7KQ89"/>
<reference evidence="1" key="1">
    <citation type="submission" date="2020-06" db="EMBL/GenBank/DDBJ databases">
        <title>Draft genome of Bugula neritina, a colonial animal packing powerful symbionts and potential medicines.</title>
        <authorList>
            <person name="Rayko M."/>
        </authorList>
    </citation>
    <scope>NUCLEOTIDE SEQUENCE [LARGE SCALE GENOMIC DNA]</scope>
    <source>
        <strain evidence="1">Kwan_BN1</strain>
    </source>
</reference>
<sequence length="84" mass="9839">MFTKYIPFVIRNNIETHCECVTDTDCKLYWIYPTCLTGSHSADTYQEPKSSSELVSQDSKIPLPSAPFRQVLRNVHYRKWLLNL</sequence>
<dbReference type="EMBL" id="VXIV02000153">
    <property type="protein sequence ID" value="KAF6040360.1"/>
    <property type="molecule type" value="Genomic_DNA"/>
</dbReference>
<keyword evidence="2" id="KW-1185">Reference proteome</keyword>
<dbReference type="Proteomes" id="UP000593567">
    <property type="component" value="Unassembled WGS sequence"/>
</dbReference>
<organism evidence="1 2">
    <name type="scientific">Bugula neritina</name>
    <name type="common">Brown bryozoan</name>
    <name type="synonym">Sertularia neritina</name>
    <dbReference type="NCBI Taxonomy" id="10212"/>
    <lineage>
        <taxon>Eukaryota</taxon>
        <taxon>Metazoa</taxon>
        <taxon>Spiralia</taxon>
        <taxon>Lophotrochozoa</taxon>
        <taxon>Bryozoa</taxon>
        <taxon>Gymnolaemata</taxon>
        <taxon>Cheilostomatida</taxon>
        <taxon>Flustrina</taxon>
        <taxon>Buguloidea</taxon>
        <taxon>Bugulidae</taxon>
        <taxon>Bugula</taxon>
    </lineage>
</organism>
<accession>A0A7J7KQ89</accession>